<reference evidence="1" key="1">
    <citation type="submission" date="2021-05" db="EMBL/GenBank/DDBJ databases">
        <authorList>
            <person name="Tigano A."/>
        </authorList>
    </citation>
    <scope>NUCLEOTIDE SEQUENCE</scope>
</reference>
<dbReference type="EMBL" id="CAJRST010001113">
    <property type="protein sequence ID" value="CAG5865647.1"/>
    <property type="molecule type" value="Genomic_DNA"/>
</dbReference>
<name>A0A8S4AC33_9TELE</name>
<organism evidence="1 2">
    <name type="scientific">Menidia menidia</name>
    <name type="common">Atlantic silverside</name>
    <dbReference type="NCBI Taxonomy" id="238744"/>
    <lineage>
        <taxon>Eukaryota</taxon>
        <taxon>Metazoa</taxon>
        <taxon>Chordata</taxon>
        <taxon>Craniata</taxon>
        <taxon>Vertebrata</taxon>
        <taxon>Euteleostomi</taxon>
        <taxon>Actinopterygii</taxon>
        <taxon>Neopterygii</taxon>
        <taxon>Teleostei</taxon>
        <taxon>Neoteleostei</taxon>
        <taxon>Acanthomorphata</taxon>
        <taxon>Ovalentaria</taxon>
        <taxon>Atherinomorphae</taxon>
        <taxon>Atheriniformes</taxon>
        <taxon>Atherinopsidae</taxon>
        <taxon>Menidiinae</taxon>
        <taxon>Menidia</taxon>
    </lineage>
</organism>
<proteinExistence type="predicted"/>
<evidence type="ECO:0000313" key="1">
    <source>
        <dbReference type="EMBL" id="CAG5865647.1"/>
    </source>
</evidence>
<sequence>MSHEPSNKYDTTPVRFIMLGGAGGGQRANGMETTATLEEADLCQGYRIGRHAVRVFHWICTEENQELDCRLQILTHMTLRIP</sequence>
<dbReference type="AlphaFoldDB" id="A0A8S4AC33"/>
<evidence type="ECO:0000313" key="2">
    <source>
        <dbReference type="Proteomes" id="UP000677803"/>
    </source>
</evidence>
<keyword evidence="2" id="KW-1185">Reference proteome</keyword>
<gene>
    <name evidence="1" type="ORF">MMEN_LOCUS2310</name>
</gene>
<comment type="caution">
    <text evidence="1">The sequence shown here is derived from an EMBL/GenBank/DDBJ whole genome shotgun (WGS) entry which is preliminary data.</text>
</comment>
<protein>
    <submittedName>
        <fullName evidence="1">(Atlantic silverside) hypothetical protein</fullName>
    </submittedName>
</protein>
<accession>A0A8S4AC33</accession>
<dbReference type="Proteomes" id="UP000677803">
    <property type="component" value="Unassembled WGS sequence"/>
</dbReference>